<dbReference type="OrthoDB" id="844533at2"/>
<dbReference type="SUPFAM" id="SSF52490">
    <property type="entry name" value="Tubulin nucleotide-binding domain-like"/>
    <property type="match status" value="1"/>
</dbReference>
<evidence type="ECO:0000313" key="2">
    <source>
        <dbReference type="Proteomes" id="UP000006054"/>
    </source>
</evidence>
<organism evidence="1 2">
    <name type="scientific">Bernardetia litoralis (strain ATCC 23117 / DSM 6794 / NBRC 15988 / NCIMB 1366 / Fx l1 / Sio-4)</name>
    <name type="common">Flexibacter litoralis</name>
    <dbReference type="NCBI Taxonomy" id="880071"/>
    <lineage>
        <taxon>Bacteria</taxon>
        <taxon>Pseudomonadati</taxon>
        <taxon>Bacteroidota</taxon>
        <taxon>Cytophagia</taxon>
        <taxon>Cytophagales</taxon>
        <taxon>Bernardetiaceae</taxon>
        <taxon>Bernardetia</taxon>
    </lineage>
</organism>
<dbReference type="HOGENOM" id="CLU_043032_0_0_10"/>
<gene>
    <name evidence="1" type="ordered locus">Fleli_1803</name>
</gene>
<dbReference type="InterPro" id="IPR036525">
    <property type="entry name" value="Tubulin/FtsZ_GTPase_sf"/>
</dbReference>
<keyword evidence="2" id="KW-1185">Reference proteome</keyword>
<accession>I4AJR6</accession>
<dbReference type="eggNOG" id="COG0206">
    <property type="taxonomic scope" value="Bacteria"/>
</dbReference>
<dbReference type="Proteomes" id="UP000006054">
    <property type="component" value="Chromosome"/>
</dbReference>
<evidence type="ECO:0000313" key="1">
    <source>
        <dbReference type="EMBL" id="AFM04201.1"/>
    </source>
</evidence>
<protein>
    <submittedName>
        <fullName evidence="1">Uncharacterized protein</fullName>
    </submittedName>
</protein>
<reference evidence="2" key="1">
    <citation type="submission" date="2012-06" db="EMBL/GenBank/DDBJ databases">
        <title>The complete genome of Flexibacter litoralis DSM 6794.</title>
        <authorList>
            <person name="Lucas S."/>
            <person name="Copeland A."/>
            <person name="Lapidus A."/>
            <person name="Glavina del Rio T."/>
            <person name="Dalin E."/>
            <person name="Tice H."/>
            <person name="Bruce D."/>
            <person name="Goodwin L."/>
            <person name="Pitluck S."/>
            <person name="Peters L."/>
            <person name="Ovchinnikova G."/>
            <person name="Lu M."/>
            <person name="Kyrpides N."/>
            <person name="Mavromatis K."/>
            <person name="Ivanova N."/>
            <person name="Brettin T."/>
            <person name="Detter J.C."/>
            <person name="Han C."/>
            <person name="Larimer F."/>
            <person name="Land M."/>
            <person name="Hauser L."/>
            <person name="Markowitz V."/>
            <person name="Cheng J.-F."/>
            <person name="Hugenholtz P."/>
            <person name="Woyke T."/>
            <person name="Wu D."/>
            <person name="Spring S."/>
            <person name="Lang E."/>
            <person name="Kopitz M."/>
            <person name="Brambilla E."/>
            <person name="Klenk H.-P."/>
            <person name="Eisen J.A."/>
        </authorList>
    </citation>
    <scope>NUCLEOTIDE SEQUENCE [LARGE SCALE GENOMIC DNA]</scope>
    <source>
        <strain evidence="2">ATCC 23117 / DSM 6794 / NBRC 15988 / NCIMB 1366 / Sio-4</strain>
    </source>
</reference>
<dbReference type="PATRIC" id="fig|880071.3.peg.1780"/>
<name>I4AJR6_BERLS</name>
<dbReference type="AlphaFoldDB" id="I4AJR6"/>
<dbReference type="Gene3D" id="3.40.50.1440">
    <property type="entry name" value="Tubulin/FtsZ, GTPase domain"/>
    <property type="match status" value="1"/>
</dbReference>
<dbReference type="EMBL" id="CP003345">
    <property type="protein sequence ID" value="AFM04201.1"/>
    <property type="molecule type" value="Genomic_DNA"/>
</dbReference>
<sequence>MSSKNNLFIFGIGGTGTRVVKSLIMLLSAGVKINAEKVIPILIDPHETSDEYRKVKMMLEQYEKMFQHAKTTNTSFFSTEILPLGQLHSETINDTEKIDNSFGLNFSKYAKNTFEEFIGYNKDMSNQDQNFVSMFFSEKDRKSEMAVGFRGNPSMGSVILNKLEDSEEFKFFKRVFNTGDKIFLVSSIFGGTGASGFPLLLKNLQSAGDNIQKAVKGAVSVMPYFKLNENRDSFIDSNSFITKTKAALSFYENQLKGIDELYYIADTQLAMHNNDENTQENAAHLVEMMAAMGIINFTDLSKGYDTNVASTYREASFHECSVELDGKELSLYNLDEDTLRIIHKPIIKFLFLTYVYNNLGRSASSQPWFKETLGNEHEDSFKKGNGTFEPLVKFLIDYNSWIRELGVKERKFLPFNVDTDMNEWVVDHGKIVKKSFATKLFNTRLSDDRINVIMNDEVRNLKTDQKGFEKLLELMDRATDSIYTKYFKI</sequence>
<dbReference type="STRING" id="880071.Fleli_1803"/>
<proteinExistence type="predicted"/>
<dbReference type="RefSeq" id="WP_014797653.1">
    <property type="nucleotide sequence ID" value="NC_018018.1"/>
</dbReference>
<dbReference type="KEGG" id="fli:Fleli_1803"/>